<dbReference type="SUPFAM" id="SSF57184">
    <property type="entry name" value="Growth factor receptor domain"/>
    <property type="match status" value="1"/>
</dbReference>
<dbReference type="InterPro" id="IPR009030">
    <property type="entry name" value="Growth_fac_rcpt_cys_sf"/>
</dbReference>
<evidence type="ECO:0000313" key="2">
    <source>
        <dbReference type="Proteomes" id="UP000039865"/>
    </source>
</evidence>
<sequence>MSYLVAFHVNQKHQNKVKSEFNAQVVQMDYIFSQGKAPTQILVSALLTAKSLTNPLSMGVAPIANLAIKNMDARFAQEKFSRKIGQQQLLIMIKICNKVHLKHAKVFFEITTILECKSGYECQKCSKDDITKCTQCNHPTNQKSLLTENTENPCTSQIDVCLDVTSEQNCKTCIYGYSIFTDDNGNQKCLKCENDSLNTESIIIRCNFSVNALTGLPQQEQITACLDGFFDPLKNTCTTNCGIGRYGQVTFNDRGMIDSAICNACDDNCFECATKSECSSCKKGFYLFTSSNQVTTGQCLKKSGTAEFTLYVDSIFGRHTTNETTGMTLDDPFYSLQSAISKAYEYGAIYEKSVIKIILVSGKTHSMLRYYDNILLPRAYDQNSQTTTIKIDTTDKTQVKVLYKLRDKYTFLVGGGLEIRNIEFDAIDSIIDSRYTNLNITLLSSNEYACLEDLFSNCCRFQKDDSSGKYVVSGPDFCYLKILPNDQCHLPIGGSLIQFDISSQTSLASPQNVRFENFIYDFNTIIELNDFGGHISLINTSFININSCGSVIRNKRFDHVYNYLQQGFILQKMLDSFELLKSKLPESDIFQNLCGQSMNIPCFSLNISGGTVKDFGKMINFSQAQLWVNPQLKLKNLGQFLDIDNFQGPVIIQNVDFTSNLAVNLDYDLSKKILQNDQSELDQYQKYGDKSAIQIRSLVSIVNHGEYKVEILNNQFILNSGTKGILYLDLNHRREDSKLLIQLNQFNNNFGMIQSNALYIRARGLVDKDVYQQSLDIQQDNCLGYEIKNNIFNKNFGFQGISGGPIYFECTNYQIQEDVSGFIELTQFQETIDEIHGSLNLNSLELENYSLTLDGNTYIDNSASKQNGIVNIINVKKLKILNEVYINNTDAFFQKSTILAKNILQEYMPQDTNEEINITGIDFDSNLAKSLINIQRSRYVFINSINFDSNYLIEPDSSYNRAQAIYFTDIMAACQVQFKQILTHINQEIVAMTIGIQKIQLLDRILLPASVAYQAFR</sequence>
<organism evidence="1 2">
    <name type="scientific">Stylonychia lemnae</name>
    <name type="common">Ciliate</name>
    <dbReference type="NCBI Taxonomy" id="5949"/>
    <lineage>
        <taxon>Eukaryota</taxon>
        <taxon>Sar</taxon>
        <taxon>Alveolata</taxon>
        <taxon>Ciliophora</taxon>
        <taxon>Intramacronucleata</taxon>
        <taxon>Spirotrichea</taxon>
        <taxon>Stichotrichia</taxon>
        <taxon>Sporadotrichida</taxon>
        <taxon>Oxytrichidae</taxon>
        <taxon>Stylonychinae</taxon>
        <taxon>Stylonychia</taxon>
    </lineage>
</organism>
<dbReference type="AlphaFoldDB" id="A0A078A9C9"/>
<accession>A0A078A9C9</accession>
<dbReference type="OrthoDB" id="10251639at2759"/>
<keyword evidence="2" id="KW-1185">Reference proteome</keyword>
<gene>
    <name evidence="1" type="primary">Contig15998.g17049</name>
    <name evidence="1" type="ORF">STYLEM_7855</name>
</gene>
<protein>
    <submittedName>
        <fullName evidence="1">Uncharacterized protein</fullName>
    </submittedName>
</protein>
<name>A0A078A9C9_STYLE</name>
<proteinExistence type="predicted"/>
<evidence type="ECO:0000313" key="1">
    <source>
        <dbReference type="EMBL" id="CDW78870.1"/>
    </source>
</evidence>
<dbReference type="InParanoid" id="A0A078A9C9"/>
<dbReference type="EMBL" id="CCKQ01007491">
    <property type="protein sequence ID" value="CDW78870.1"/>
    <property type="molecule type" value="Genomic_DNA"/>
</dbReference>
<reference evidence="1 2" key="1">
    <citation type="submission" date="2014-06" db="EMBL/GenBank/DDBJ databases">
        <authorList>
            <person name="Swart Estienne"/>
        </authorList>
    </citation>
    <scope>NUCLEOTIDE SEQUENCE [LARGE SCALE GENOMIC DNA]</scope>
    <source>
        <strain evidence="1 2">130c</strain>
    </source>
</reference>
<dbReference type="Gene3D" id="2.10.220.10">
    <property type="entry name" value="Hormone Receptor, Insulin-like Growth Factor Receptor 1, Chain A, domain 2"/>
    <property type="match status" value="1"/>
</dbReference>
<dbReference type="Proteomes" id="UP000039865">
    <property type="component" value="Unassembled WGS sequence"/>
</dbReference>